<dbReference type="RefSeq" id="XP_040765518.1">
    <property type="nucleotide sequence ID" value="XM_040903396.1"/>
</dbReference>
<evidence type="ECO:0000256" key="1">
    <source>
        <dbReference type="SAM" id="Phobius"/>
    </source>
</evidence>
<gene>
    <name evidence="2" type="ORF">LAESUDRAFT_631111</name>
</gene>
<dbReference type="STRING" id="1314785.A0A165EUB6"/>
<sequence>MTLLSCIFGGALFGLGARIGQLAIKKRNIYENLGGHAISMIVFGYAGYWAYRWDERAAVLLAEKRAQIAERRR</sequence>
<dbReference type="Proteomes" id="UP000076871">
    <property type="component" value="Unassembled WGS sequence"/>
</dbReference>
<name>A0A165EUB6_9APHY</name>
<reference evidence="2 3" key="1">
    <citation type="journal article" date="2016" name="Mol. Biol. Evol.">
        <title>Comparative Genomics of Early-Diverging Mushroom-Forming Fungi Provides Insights into the Origins of Lignocellulose Decay Capabilities.</title>
        <authorList>
            <person name="Nagy L.G."/>
            <person name="Riley R."/>
            <person name="Tritt A."/>
            <person name="Adam C."/>
            <person name="Daum C."/>
            <person name="Floudas D."/>
            <person name="Sun H."/>
            <person name="Yadav J.S."/>
            <person name="Pangilinan J."/>
            <person name="Larsson K.H."/>
            <person name="Matsuura K."/>
            <person name="Barry K."/>
            <person name="Labutti K."/>
            <person name="Kuo R."/>
            <person name="Ohm R.A."/>
            <person name="Bhattacharya S.S."/>
            <person name="Shirouzu T."/>
            <person name="Yoshinaga Y."/>
            <person name="Martin F.M."/>
            <person name="Grigoriev I.V."/>
            <person name="Hibbett D.S."/>
        </authorList>
    </citation>
    <scope>NUCLEOTIDE SEQUENCE [LARGE SCALE GENOMIC DNA]</scope>
    <source>
        <strain evidence="2 3">93-53</strain>
    </source>
</reference>
<keyword evidence="3" id="KW-1185">Reference proteome</keyword>
<dbReference type="PANTHER" id="PTHR39218">
    <property type="entry name" value="OXIDOREDUCTASE 14 KDA SUBUNIT, PUTATIVE (AFU_ORTHOLOGUE AFUA_1G12110)-RELATED"/>
    <property type="match status" value="1"/>
</dbReference>
<dbReference type="AlphaFoldDB" id="A0A165EUB6"/>
<evidence type="ECO:0000313" key="2">
    <source>
        <dbReference type="EMBL" id="KZT07778.1"/>
    </source>
</evidence>
<keyword evidence="1" id="KW-0472">Membrane</keyword>
<proteinExistence type="predicted"/>
<keyword evidence="1" id="KW-0812">Transmembrane</keyword>
<dbReference type="OrthoDB" id="2141050at2759"/>
<dbReference type="GeneID" id="63820427"/>
<dbReference type="InParanoid" id="A0A165EUB6"/>
<feature type="transmembrane region" description="Helical" evidence="1">
    <location>
        <begin position="33"/>
        <end position="51"/>
    </location>
</feature>
<accession>A0A165EUB6</accession>
<organism evidence="2 3">
    <name type="scientific">Laetiporus sulphureus 93-53</name>
    <dbReference type="NCBI Taxonomy" id="1314785"/>
    <lineage>
        <taxon>Eukaryota</taxon>
        <taxon>Fungi</taxon>
        <taxon>Dikarya</taxon>
        <taxon>Basidiomycota</taxon>
        <taxon>Agaricomycotina</taxon>
        <taxon>Agaricomycetes</taxon>
        <taxon>Polyporales</taxon>
        <taxon>Laetiporus</taxon>
    </lineage>
</organism>
<dbReference type="PANTHER" id="PTHR39218:SF1">
    <property type="entry name" value="OXIDOREDUCTASE 14 KDA SUBUNIT, PUTATIVE (AFU_ORTHOLOGUE AFUA_1G12110)-RELATED"/>
    <property type="match status" value="1"/>
</dbReference>
<evidence type="ECO:0000313" key="3">
    <source>
        <dbReference type="Proteomes" id="UP000076871"/>
    </source>
</evidence>
<keyword evidence="1" id="KW-1133">Transmembrane helix</keyword>
<protein>
    <submittedName>
        <fullName evidence="2">Uncharacterized protein</fullName>
    </submittedName>
</protein>
<dbReference type="EMBL" id="KV427618">
    <property type="protein sequence ID" value="KZT07778.1"/>
    <property type="molecule type" value="Genomic_DNA"/>
</dbReference>
<feature type="non-terminal residue" evidence="2">
    <location>
        <position position="73"/>
    </location>
</feature>